<sequence length="50" mass="5710">MSAIAINFLGEAPKFLHISKVFNLLILCYLHVKQAKITLKSLLNQLFLPR</sequence>
<evidence type="ECO:0000313" key="1">
    <source>
        <dbReference type="EMBL" id="PXX24190.1"/>
    </source>
</evidence>
<proteinExistence type="predicted"/>
<organism evidence="1 2">
    <name type="scientific">Hoylesella shahii DSM 15611 = JCM 12083</name>
    <dbReference type="NCBI Taxonomy" id="1122991"/>
    <lineage>
        <taxon>Bacteria</taxon>
        <taxon>Pseudomonadati</taxon>
        <taxon>Bacteroidota</taxon>
        <taxon>Bacteroidia</taxon>
        <taxon>Bacteroidales</taxon>
        <taxon>Prevotellaceae</taxon>
        <taxon>Hoylesella</taxon>
    </lineage>
</organism>
<name>A0A318I4M4_9BACT</name>
<comment type="caution">
    <text evidence="1">The sequence shown here is derived from an EMBL/GenBank/DDBJ whole genome shotgun (WGS) entry which is preliminary data.</text>
</comment>
<keyword evidence="2" id="KW-1185">Reference proteome</keyword>
<dbReference type="EMBL" id="QJJX01000003">
    <property type="protein sequence ID" value="PXX24190.1"/>
    <property type="molecule type" value="Genomic_DNA"/>
</dbReference>
<accession>A0A318I4M4</accession>
<protein>
    <submittedName>
        <fullName evidence="1">Uncharacterized protein</fullName>
    </submittedName>
</protein>
<reference evidence="1 2" key="1">
    <citation type="submission" date="2018-05" db="EMBL/GenBank/DDBJ databases">
        <title>Genomic Encyclopedia of Type Strains, Phase I: the one thousand microbial genomes (KMG-I) project.</title>
        <authorList>
            <person name="Kyrpides N."/>
        </authorList>
    </citation>
    <scope>NUCLEOTIDE SEQUENCE [LARGE SCALE GENOMIC DNA]</scope>
    <source>
        <strain evidence="1 2">DSM 15611</strain>
    </source>
</reference>
<gene>
    <name evidence="1" type="ORF">EJ73_00432</name>
</gene>
<dbReference type="AlphaFoldDB" id="A0A318I4M4"/>
<dbReference type="Proteomes" id="UP000248314">
    <property type="component" value="Unassembled WGS sequence"/>
</dbReference>
<evidence type="ECO:0000313" key="2">
    <source>
        <dbReference type="Proteomes" id="UP000248314"/>
    </source>
</evidence>